<evidence type="ECO:0000313" key="2">
    <source>
        <dbReference type="WBParaSite" id="JU765_v2.g16530.t1"/>
    </source>
</evidence>
<protein>
    <submittedName>
        <fullName evidence="2">Uncharacterized protein</fullName>
    </submittedName>
</protein>
<evidence type="ECO:0000313" key="1">
    <source>
        <dbReference type="Proteomes" id="UP000887576"/>
    </source>
</evidence>
<name>A0AC34QHZ9_9BILA</name>
<accession>A0AC34QHZ9</accession>
<dbReference type="WBParaSite" id="JU765_v2.g16530.t1">
    <property type="protein sequence ID" value="JU765_v2.g16530.t1"/>
    <property type="gene ID" value="JU765_v2.g16530"/>
</dbReference>
<dbReference type="Proteomes" id="UP000887576">
    <property type="component" value="Unplaced"/>
</dbReference>
<reference evidence="2" key="1">
    <citation type="submission" date="2022-11" db="UniProtKB">
        <authorList>
            <consortium name="WormBaseParasite"/>
        </authorList>
    </citation>
    <scope>IDENTIFICATION</scope>
</reference>
<proteinExistence type="predicted"/>
<organism evidence="1 2">
    <name type="scientific">Panagrolaimus sp. JU765</name>
    <dbReference type="NCBI Taxonomy" id="591449"/>
    <lineage>
        <taxon>Eukaryota</taxon>
        <taxon>Metazoa</taxon>
        <taxon>Ecdysozoa</taxon>
        <taxon>Nematoda</taxon>
        <taxon>Chromadorea</taxon>
        <taxon>Rhabditida</taxon>
        <taxon>Tylenchina</taxon>
        <taxon>Panagrolaimomorpha</taxon>
        <taxon>Panagrolaimoidea</taxon>
        <taxon>Panagrolaimidae</taxon>
        <taxon>Panagrolaimus</taxon>
    </lineage>
</organism>
<sequence length="170" mass="18901">MLVNFGSKKSINWQRLKSNISKWSLLVIMLLNCVIGADLEFDYDEMTKALKDSEMIHSSGKTFGKSRPCVEVVDKGVTFIKAVSKKTKKLVSVSPLHKFDVAFCASESESKSKCAPESRCTTAYKWKPALTKLDSSGPPVYIQDEILVPESCFCFLGAEREDDPAPLIIL</sequence>